<name>A0A0N4UCC7_DRAME</name>
<evidence type="ECO:0000256" key="2">
    <source>
        <dbReference type="SAM" id="SignalP"/>
    </source>
</evidence>
<evidence type="ECO:0000256" key="1">
    <source>
        <dbReference type="SAM" id="MobiDB-lite"/>
    </source>
</evidence>
<dbReference type="Proteomes" id="UP000038040">
    <property type="component" value="Unplaced"/>
</dbReference>
<protein>
    <submittedName>
        <fullName evidence="6">Extensin-like</fullName>
    </submittedName>
</protein>
<evidence type="ECO:0000313" key="6">
    <source>
        <dbReference type="WBParaSite" id="DME_0000491501-mRNA-1"/>
    </source>
</evidence>
<dbReference type="AlphaFoldDB" id="A0A0N4UCC7"/>
<keyword evidence="2" id="KW-0732">Signal</keyword>
<feature type="signal peptide" evidence="2">
    <location>
        <begin position="1"/>
        <end position="25"/>
    </location>
</feature>
<gene>
    <name evidence="3" type="ORF">DME_LOCUS536</name>
</gene>
<dbReference type="EMBL" id="UYYG01000004">
    <property type="protein sequence ID" value="VDN50563.1"/>
    <property type="molecule type" value="Genomic_DNA"/>
</dbReference>
<accession>A0A0N4UCC7</accession>
<dbReference type="Proteomes" id="UP000274756">
    <property type="component" value="Unassembled WGS sequence"/>
</dbReference>
<reference evidence="6" key="1">
    <citation type="submission" date="2017-02" db="UniProtKB">
        <authorList>
            <consortium name="WormBaseParasite"/>
        </authorList>
    </citation>
    <scope>IDENTIFICATION</scope>
</reference>
<proteinExistence type="predicted"/>
<evidence type="ECO:0000313" key="4">
    <source>
        <dbReference type="Proteomes" id="UP000038040"/>
    </source>
</evidence>
<feature type="region of interest" description="Disordered" evidence="1">
    <location>
        <begin position="172"/>
        <end position="253"/>
    </location>
</feature>
<feature type="region of interest" description="Disordered" evidence="1">
    <location>
        <begin position="38"/>
        <end position="62"/>
    </location>
</feature>
<keyword evidence="5" id="KW-1185">Reference proteome</keyword>
<dbReference type="WBParaSite" id="DME_0000491501-mRNA-1">
    <property type="protein sequence ID" value="DME_0000491501-mRNA-1"/>
    <property type="gene ID" value="DME_0000491501"/>
</dbReference>
<reference evidence="3 5" key="2">
    <citation type="submission" date="2018-11" db="EMBL/GenBank/DDBJ databases">
        <authorList>
            <consortium name="Pathogen Informatics"/>
        </authorList>
    </citation>
    <scope>NUCLEOTIDE SEQUENCE [LARGE SCALE GENOMIC DNA]</scope>
</reference>
<organism evidence="4 6">
    <name type="scientific">Dracunculus medinensis</name>
    <name type="common">Guinea worm</name>
    <dbReference type="NCBI Taxonomy" id="318479"/>
    <lineage>
        <taxon>Eukaryota</taxon>
        <taxon>Metazoa</taxon>
        <taxon>Ecdysozoa</taxon>
        <taxon>Nematoda</taxon>
        <taxon>Chromadorea</taxon>
        <taxon>Rhabditida</taxon>
        <taxon>Spirurina</taxon>
        <taxon>Dracunculoidea</taxon>
        <taxon>Dracunculidae</taxon>
        <taxon>Dracunculus</taxon>
    </lineage>
</organism>
<evidence type="ECO:0000313" key="5">
    <source>
        <dbReference type="Proteomes" id="UP000274756"/>
    </source>
</evidence>
<evidence type="ECO:0000313" key="3">
    <source>
        <dbReference type="EMBL" id="VDN50563.1"/>
    </source>
</evidence>
<sequence length="267" mass="30441">MLNFVFVKAAILYNLYSLFLYKCDAASYERGPFMPPERDQFGGGYHRPSNVHQKPVSPPGPFHPPQKTPQIYPPVDHIPPQKPPQIYPPFDHIPPQKPPQIYPPFNHIPPQKPPQIYPPFDHIPPQKPPQIYPPFDHIPPQKPPMYPKISGSFPPKSQMPLTQQQSYISRPVVQQPHAHVSEEEDYYQPTTDTEKPLTYVPPANVPRKSQSYDRPSSQSYSSEGSYSSQGSYSSGIGNSDFGTPEEPLRRRPRFAALSLYDQGFFRP</sequence>
<feature type="compositionally biased region" description="Low complexity" evidence="1">
    <location>
        <begin position="212"/>
        <end position="235"/>
    </location>
</feature>
<feature type="chain" id="PRO_5041042812" evidence="2">
    <location>
        <begin position="26"/>
        <end position="267"/>
    </location>
</feature>